<feature type="region of interest" description="Disordered" evidence="1">
    <location>
        <begin position="66"/>
        <end position="92"/>
    </location>
</feature>
<evidence type="ECO:0000256" key="1">
    <source>
        <dbReference type="SAM" id="MobiDB-lite"/>
    </source>
</evidence>
<reference evidence="3 4" key="1">
    <citation type="submission" date="2019-09" db="EMBL/GenBank/DDBJ databases">
        <title>The hologenome of the rock-dwelling lichen Lasallia pustulata.</title>
        <authorList>
            <person name="Greshake Tzovaras B."/>
            <person name="Segers F."/>
            <person name="Bicker A."/>
            <person name="Dal Grande F."/>
            <person name="Otte J."/>
            <person name="Hankeln T."/>
            <person name="Schmitt I."/>
            <person name="Ebersberger I."/>
        </authorList>
    </citation>
    <scope>NUCLEOTIDE SEQUENCE [LARGE SCALE GENOMIC DNA]</scope>
    <source>
        <strain evidence="3">A1-1</strain>
    </source>
</reference>
<dbReference type="AlphaFoldDB" id="A0A5M8PU10"/>
<feature type="compositionally biased region" description="Basic and acidic residues" evidence="1">
    <location>
        <begin position="202"/>
        <end position="215"/>
    </location>
</feature>
<organism evidence="3 4">
    <name type="scientific">Lasallia pustulata</name>
    <dbReference type="NCBI Taxonomy" id="136370"/>
    <lineage>
        <taxon>Eukaryota</taxon>
        <taxon>Fungi</taxon>
        <taxon>Dikarya</taxon>
        <taxon>Ascomycota</taxon>
        <taxon>Pezizomycotina</taxon>
        <taxon>Lecanoromycetes</taxon>
        <taxon>OSLEUM clade</taxon>
        <taxon>Umbilicariomycetidae</taxon>
        <taxon>Umbilicariales</taxon>
        <taxon>Umbilicariaceae</taxon>
        <taxon>Lasallia</taxon>
    </lineage>
</organism>
<protein>
    <submittedName>
        <fullName evidence="3">Uncharacterized protein</fullName>
    </submittedName>
</protein>
<feature type="region of interest" description="Disordered" evidence="1">
    <location>
        <begin position="189"/>
        <end position="220"/>
    </location>
</feature>
<feature type="transmembrane region" description="Helical" evidence="2">
    <location>
        <begin position="246"/>
        <end position="265"/>
    </location>
</feature>
<sequence>MLADTIEPSQRATTWSMANGRSTWAPFQLAITLALVGYVIIWTTPETSQIKGFSYSPLTNLDPDLSLDCDMSQSPSGTDTAPPADPQISPLPTTPSLTSAFHLFLLPQPLPLPPRILTKENRLPVRQLLPASSPFYLAPLTPRNPRPTPRSPRHYKPSPLPHHRLLRRLGSTHPSRSCYRDLLRQLRPRSRTNAATTSKLASRPDVDGVDIHDDSGPGYDCSDSEGAYDCRAILGGRRVGERSSGVCFLGSAGLFALVDFLAWGLKLRR</sequence>
<evidence type="ECO:0000256" key="2">
    <source>
        <dbReference type="SAM" id="Phobius"/>
    </source>
</evidence>
<name>A0A5M8PU10_9LECA</name>
<proteinExistence type="predicted"/>
<comment type="caution">
    <text evidence="3">The sequence shown here is derived from an EMBL/GenBank/DDBJ whole genome shotgun (WGS) entry which is preliminary data.</text>
</comment>
<dbReference type="Proteomes" id="UP000324767">
    <property type="component" value="Unassembled WGS sequence"/>
</dbReference>
<evidence type="ECO:0000313" key="3">
    <source>
        <dbReference type="EMBL" id="KAA6412094.1"/>
    </source>
</evidence>
<feature type="transmembrane region" description="Helical" evidence="2">
    <location>
        <begin position="24"/>
        <end position="43"/>
    </location>
</feature>
<keyword evidence="2" id="KW-1133">Transmembrane helix</keyword>
<keyword evidence="2" id="KW-0472">Membrane</keyword>
<evidence type="ECO:0000313" key="4">
    <source>
        <dbReference type="Proteomes" id="UP000324767"/>
    </source>
</evidence>
<gene>
    <name evidence="3" type="ORF">FRX48_04244</name>
</gene>
<accession>A0A5M8PU10</accession>
<feature type="region of interest" description="Disordered" evidence="1">
    <location>
        <begin position="136"/>
        <end position="162"/>
    </location>
</feature>
<feature type="compositionally biased region" description="Basic residues" evidence="1">
    <location>
        <begin position="151"/>
        <end position="162"/>
    </location>
</feature>
<dbReference type="EMBL" id="VXIT01000006">
    <property type="protein sequence ID" value="KAA6412094.1"/>
    <property type="molecule type" value="Genomic_DNA"/>
</dbReference>
<feature type="compositionally biased region" description="Polar residues" evidence="1">
    <location>
        <begin position="191"/>
        <end position="200"/>
    </location>
</feature>
<keyword evidence="2" id="KW-0812">Transmembrane</keyword>